<gene>
    <name evidence="8" type="ORF">QQX98_003186</name>
</gene>
<dbReference type="Pfam" id="PF00682">
    <property type="entry name" value="HMGL-like"/>
    <property type="match status" value="1"/>
</dbReference>
<dbReference type="InterPro" id="IPR001753">
    <property type="entry name" value="Enoyl-CoA_hydra/iso"/>
</dbReference>
<comment type="similarity">
    <text evidence="2">Belongs to the HMG-CoA lyase family.</text>
</comment>
<evidence type="ECO:0000256" key="2">
    <source>
        <dbReference type="ARBA" id="ARBA00009405"/>
    </source>
</evidence>
<dbReference type="EC" id="4.1.3.4" evidence="3"/>
<dbReference type="NCBIfam" id="NF004283">
    <property type="entry name" value="PRK05692.1"/>
    <property type="match status" value="1"/>
</dbReference>
<dbReference type="PANTHER" id="PTHR42738">
    <property type="entry name" value="HYDROXYMETHYLGLUTARYL-COA LYASE"/>
    <property type="match status" value="1"/>
</dbReference>
<evidence type="ECO:0000256" key="1">
    <source>
        <dbReference type="ARBA" id="ARBA00005143"/>
    </source>
</evidence>
<comment type="pathway">
    <text evidence="1">Metabolic intermediate metabolism; (S)-3-hydroxy-3-methylglutaryl-CoA degradation; acetoacetate from (S)-3-hydroxy-3-methylglutaryl-CoA: step 1/1.</text>
</comment>
<dbReference type="EMBL" id="JAZAVJ010000036">
    <property type="protein sequence ID" value="KAK7419595.1"/>
    <property type="molecule type" value="Genomic_DNA"/>
</dbReference>
<keyword evidence="5" id="KW-0456">Lyase</keyword>
<accession>A0ABR1HEN8</accession>
<protein>
    <recommendedName>
        <fullName evidence="3">hydroxymethylglutaryl-CoA lyase</fullName>
        <ecNumber evidence="3">4.1.3.4</ecNumber>
    </recommendedName>
</protein>
<dbReference type="SUPFAM" id="SSF51569">
    <property type="entry name" value="Aldolase"/>
    <property type="match status" value="1"/>
</dbReference>
<organism evidence="8 9">
    <name type="scientific">Neonectria punicea</name>
    <dbReference type="NCBI Taxonomy" id="979145"/>
    <lineage>
        <taxon>Eukaryota</taxon>
        <taxon>Fungi</taxon>
        <taxon>Dikarya</taxon>
        <taxon>Ascomycota</taxon>
        <taxon>Pezizomycotina</taxon>
        <taxon>Sordariomycetes</taxon>
        <taxon>Hypocreomycetidae</taxon>
        <taxon>Hypocreales</taxon>
        <taxon>Nectriaceae</taxon>
        <taxon>Neonectria</taxon>
    </lineage>
</organism>
<dbReference type="Gene3D" id="3.20.20.70">
    <property type="entry name" value="Aldolase class I"/>
    <property type="match status" value="1"/>
</dbReference>
<feature type="domain" description="Pyruvate carboxyltransferase" evidence="7">
    <location>
        <begin position="6"/>
        <end position="279"/>
    </location>
</feature>
<sequence>MSRPCVRLVEVGPRDGLQNIAQQVQTNDKIELIRRLAATGLGSLELTSFVSRKAVPQLADCRDVLKSSTVQQLLKDGSYRLPVLVPNVKGTKMAVECGVSEVAVFVSATEGFSRANINCTVEEGIKRACEVARMAQSHNMAVRGYVSCIFADPFDGPTPPEAVVTAVEALLATGCYEVSLGDTIGVGTPQDVRNLVKVLSDRGVPLDRLAGHFHDTYGQALANVWEAYNCGIRVFDGSVAGLGGCPFAPGAKGNVSTEDMVYMFERAGIATGVDLAKLVDTGAWISAKLSQESSSRAGTALASRKSQAIHPSQQNRSVKSLKWTLTRETKELVVHLSGANLRVTMNRPRNGNALTVAMIEDLTGIFTEAGHDSSINRVVVTGNGKFFCTGMDLGKDSTPVGRDSTSSTDAQFNRLTSLLNAIDQCPKTTIACLNGPAFGGGVGVAFACDLRICASSAKVTLSEAKLGLCPATISKFIIREWGVPFAREAMLTARPVLPSELKVRGIIMDTADDAEQLEILLESLLLRLRAVSSEASSMCKTLVEAGWAYGGQQEQATVMKELFQTMMRPSSAGSFGVKEFQAGRQVDWDECRGPKSASKL</sequence>
<dbReference type="InterPro" id="IPR043594">
    <property type="entry name" value="HMGL"/>
</dbReference>
<dbReference type="PROSITE" id="PS50991">
    <property type="entry name" value="PYR_CT"/>
    <property type="match status" value="1"/>
</dbReference>
<name>A0ABR1HEN8_9HYPO</name>
<keyword evidence="4" id="KW-0479">Metal-binding</keyword>
<reference evidence="8 9" key="1">
    <citation type="journal article" date="2025" name="Microbiol. Resour. Announc.">
        <title>Draft genome sequences for Neonectria magnoliae and Neonectria punicea, canker pathogens of Liriodendron tulipifera and Acer saccharum in West Virginia.</title>
        <authorList>
            <person name="Petronek H.M."/>
            <person name="Kasson M.T."/>
            <person name="Metheny A.M."/>
            <person name="Stauder C.M."/>
            <person name="Lovett B."/>
            <person name="Lynch S.C."/>
            <person name="Garnas J.R."/>
            <person name="Kasson L.R."/>
            <person name="Stajich J.E."/>
        </authorList>
    </citation>
    <scope>NUCLEOTIDE SEQUENCE [LARGE SCALE GENOMIC DNA]</scope>
    <source>
        <strain evidence="8 9">NRRL 64653</strain>
    </source>
</reference>
<evidence type="ECO:0000259" key="7">
    <source>
        <dbReference type="PROSITE" id="PS50991"/>
    </source>
</evidence>
<dbReference type="PANTHER" id="PTHR42738:SF17">
    <property type="entry name" value="HYDROXYMETHYLGLUTARYL-COA LYASE"/>
    <property type="match status" value="1"/>
</dbReference>
<comment type="catalytic activity">
    <reaction evidence="6">
        <text>(3S)-3-hydroxy-3-methylglutaryl-CoA = acetoacetate + acetyl-CoA</text>
        <dbReference type="Rhea" id="RHEA:24404"/>
        <dbReference type="ChEBI" id="CHEBI:13705"/>
        <dbReference type="ChEBI" id="CHEBI:43074"/>
        <dbReference type="ChEBI" id="CHEBI:57288"/>
        <dbReference type="EC" id="4.1.3.4"/>
    </reaction>
</comment>
<evidence type="ECO:0000256" key="5">
    <source>
        <dbReference type="ARBA" id="ARBA00023239"/>
    </source>
</evidence>
<dbReference type="InterPro" id="IPR029045">
    <property type="entry name" value="ClpP/crotonase-like_dom_sf"/>
</dbReference>
<dbReference type="Proteomes" id="UP001498476">
    <property type="component" value="Unassembled WGS sequence"/>
</dbReference>
<evidence type="ECO:0000313" key="8">
    <source>
        <dbReference type="EMBL" id="KAK7419595.1"/>
    </source>
</evidence>
<evidence type="ECO:0000256" key="3">
    <source>
        <dbReference type="ARBA" id="ARBA00012910"/>
    </source>
</evidence>
<dbReference type="Gene3D" id="3.90.226.10">
    <property type="entry name" value="2-enoyl-CoA Hydratase, Chain A, domain 1"/>
    <property type="match status" value="1"/>
</dbReference>
<dbReference type="SUPFAM" id="SSF52096">
    <property type="entry name" value="ClpP/crotonase"/>
    <property type="match status" value="1"/>
</dbReference>
<evidence type="ECO:0000256" key="4">
    <source>
        <dbReference type="ARBA" id="ARBA00022723"/>
    </source>
</evidence>
<keyword evidence="9" id="KW-1185">Reference proteome</keyword>
<dbReference type="InterPro" id="IPR013785">
    <property type="entry name" value="Aldolase_TIM"/>
</dbReference>
<dbReference type="CDD" id="cd07938">
    <property type="entry name" value="DRE_TIM_HMGL"/>
    <property type="match status" value="1"/>
</dbReference>
<comment type="caution">
    <text evidence="8">The sequence shown here is derived from an EMBL/GenBank/DDBJ whole genome shotgun (WGS) entry which is preliminary data.</text>
</comment>
<dbReference type="CDD" id="cd06558">
    <property type="entry name" value="crotonase-like"/>
    <property type="match status" value="1"/>
</dbReference>
<proteinExistence type="inferred from homology"/>
<evidence type="ECO:0000256" key="6">
    <source>
        <dbReference type="ARBA" id="ARBA00049877"/>
    </source>
</evidence>
<evidence type="ECO:0000313" key="9">
    <source>
        <dbReference type="Proteomes" id="UP001498476"/>
    </source>
</evidence>
<dbReference type="InterPro" id="IPR000891">
    <property type="entry name" value="PYR_CT"/>
</dbReference>
<dbReference type="Pfam" id="PF00378">
    <property type="entry name" value="ECH_1"/>
    <property type="match status" value="1"/>
</dbReference>